<reference evidence="4" key="1">
    <citation type="submission" date="2017-02" db="UniProtKB">
        <authorList>
            <consortium name="WormBaseParasite"/>
        </authorList>
    </citation>
    <scope>IDENTIFICATION</scope>
</reference>
<evidence type="ECO:0000313" key="3">
    <source>
        <dbReference type="Proteomes" id="UP000038045"/>
    </source>
</evidence>
<feature type="domain" description="VWFA" evidence="2">
    <location>
        <begin position="33"/>
        <end position="212"/>
    </location>
</feature>
<dbReference type="InterPro" id="IPR002035">
    <property type="entry name" value="VWF_A"/>
</dbReference>
<sequence length="431" mass="46412">MKLIIAFLLLLVPVNGSNICNRIVCSPTRLYADIVAIIDSSSSMQNGLFDGVKQFLLDIATNVTLGSGEDMTQMAFYTFSKNGKSYGTLKNGGNNSTVINTINNLSFDGYGDRLIDQALNLEESEVTTGNGLRSNAKKILIIFSGDSFTGVLPSTNGVLGNLQAKYDHIIAVGVGLNGPKNNFDELNNIASDASQLFFTPAYDQLRFIYPAVLQTGCSNYQPKVTPPPPTAPPTQAPSVSCSVASLSYDMYLLIDNSPSLDGTTFNNVKKQLYNFITPYSLGKSTQVSVFGIAINAQEYYTSFENAQIPSYVTSAIDNMVQEMTNGQAVALALNVIKNSIIGKIGNNGKTQLIIYVTDNTNYDSDPSYILSSLNSQYGVKTVVIRTGTGADANKVNSFAGNNNCVYDVTSKGTSGIAAWLQDFTCRKNFCV</sequence>
<dbReference type="Gene3D" id="3.40.50.410">
    <property type="entry name" value="von Willebrand factor, type A domain"/>
    <property type="match status" value="2"/>
</dbReference>
<dbReference type="WBParaSite" id="PTRK_0001334200.1">
    <property type="protein sequence ID" value="PTRK_0001334200.1"/>
    <property type="gene ID" value="PTRK_0001334200"/>
</dbReference>
<dbReference type="PROSITE" id="PS50234">
    <property type="entry name" value="VWFA"/>
    <property type="match status" value="2"/>
</dbReference>
<keyword evidence="3" id="KW-1185">Reference proteome</keyword>
<feature type="signal peptide" evidence="1">
    <location>
        <begin position="1"/>
        <end position="16"/>
    </location>
</feature>
<dbReference type="SUPFAM" id="SSF53300">
    <property type="entry name" value="vWA-like"/>
    <property type="match status" value="2"/>
</dbReference>
<dbReference type="InterPro" id="IPR036465">
    <property type="entry name" value="vWFA_dom_sf"/>
</dbReference>
<dbReference type="AlphaFoldDB" id="A0A0N4ZXC8"/>
<dbReference type="PANTHER" id="PTHR24020:SF20">
    <property type="entry name" value="PH DOMAIN-CONTAINING PROTEIN"/>
    <property type="match status" value="1"/>
</dbReference>
<dbReference type="CDD" id="cd01450">
    <property type="entry name" value="vWFA_subfamily_ECM"/>
    <property type="match status" value="1"/>
</dbReference>
<dbReference type="Pfam" id="PF00092">
    <property type="entry name" value="VWA"/>
    <property type="match status" value="2"/>
</dbReference>
<evidence type="ECO:0000256" key="1">
    <source>
        <dbReference type="SAM" id="SignalP"/>
    </source>
</evidence>
<protein>
    <submittedName>
        <fullName evidence="4">VWFA domain-containing protein</fullName>
    </submittedName>
</protein>
<dbReference type="Proteomes" id="UP000038045">
    <property type="component" value="Unplaced"/>
</dbReference>
<dbReference type="PANTHER" id="PTHR24020">
    <property type="entry name" value="COLLAGEN ALPHA"/>
    <property type="match status" value="1"/>
</dbReference>
<feature type="domain" description="VWFA" evidence="2">
    <location>
        <begin position="249"/>
        <end position="423"/>
    </location>
</feature>
<evidence type="ECO:0000313" key="4">
    <source>
        <dbReference type="WBParaSite" id="PTRK_0001334200.1"/>
    </source>
</evidence>
<accession>A0A0N4ZXC8</accession>
<evidence type="ECO:0000259" key="2">
    <source>
        <dbReference type="PROSITE" id="PS50234"/>
    </source>
</evidence>
<dbReference type="SMART" id="SM00327">
    <property type="entry name" value="VWA"/>
    <property type="match status" value="2"/>
</dbReference>
<feature type="chain" id="PRO_5005892430" evidence="1">
    <location>
        <begin position="17"/>
        <end position="431"/>
    </location>
</feature>
<name>A0A0N4ZXC8_PARTI</name>
<proteinExistence type="predicted"/>
<keyword evidence="1" id="KW-0732">Signal</keyword>
<organism evidence="3 4">
    <name type="scientific">Parastrongyloides trichosuri</name>
    <name type="common">Possum-specific nematode worm</name>
    <dbReference type="NCBI Taxonomy" id="131310"/>
    <lineage>
        <taxon>Eukaryota</taxon>
        <taxon>Metazoa</taxon>
        <taxon>Ecdysozoa</taxon>
        <taxon>Nematoda</taxon>
        <taxon>Chromadorea</taxon>
        <taxon>Rhabditida</taxon>
        <taxon>Tylenchina</taxon>
        <taxon>Panagrolaimomorpha</taxon>
        <taxon>Strongyloidoidea</taxon>
        <taxon>Strongyloididae</taxon>
        <taxon>Parastrongyloides</taxon>
    </lineage>
</organism>
<dbReference type="InterPro" id="IPR050525">
    <property type="entry name" value="ECM_Assembly_Org"/>
</dbReference>